<protein>
    <submittedName>
        <fullName evidence="2">Uncharacterized protein</fullName>
    </submittedName>
</protein>
<sequence>MRDLASNIAVITALSPAVQAATVNGVAIDTKGFGSCAFVLTTGAIAGSGEFGAKLQESDASGSGYTDVDPAELVGAFEEDAFADATEKVSYVGHKRFVRLVLTKAAGTSIAAGAVAILGHAAERPIP</sequence>
<dbReference type="RefSeq" id="WP_316017478.1">
    <property type="nucleotide sequence ID" value="NZ_JAWDID010000007.1"/>
</dbReference>
<evidence type="ECO:0000313" key="2">
    <source>
        <dbReference type="EMBL" id="MDU0339576.1"/>
    </source>
</evidence>
<reference evidence="2 3" key="1">
    <citation type="submission" date="2023-09" db="EMBL/GenBank/DDBJ databases">
        <title>Whole genome shotgun sequencing (WGS) of Bosea sp. ZW T0_25, isolated from stored onions (Allium cepa).</title>
        <authorList>
            <person name="Stoll D.A."/>
            <person name="Huch M."/>
        </authorList>
    </citation>
    <scope>NUCLEOTIDE SEQUENCE [LARGE SCALE GENOMIC DNA]</scope>
    <source>
        <strain evidence="2 3">ZW T0_25</strain>
    </source>
</reference>
<name>A0ABU3S4B8_9HYPH</name>
<proteinExistence type="predicted"/>
<keyword evidence="3" id="KW-1185">Reference proteome</keyword>
<accession>A0ABU3S4B8</accession>
<evidence type="ECO:0000313" key="3">
    <source>
        <dbReference type="Proteomes" id="UP001254257"/>
    </source>
</evidence>
<feature type="signal peptide" evidence="1">
    <location>
        <begin position="1"/>
        <end position="20"/>
    </location>
</feature>
<comment type="caution">
    <text evidence="2">The sequence shown here is derived from an EMBL/GenBank/DDBJ whole genome shotgun (WGS) entry which is preliminary data.</text>
</comment>
<organism evidence="2 3">
    <name type="scientific">Bosea rubneri</name>
    <dbReference type="NCBI Taxonomy" id="3075434"/>
    <lineage>
        <taxon>Bacteria</taxon>
        <taxon>Pseudomonadati</taxon>
        <taxon>Pseudomonadota</taxon>
        <taxon>Alphaproteobacteria</taxon>
        <taxon>Hyphomicrobiales</taxon>
        <taxon>Boseaceae</taxon>
        <taxon>Bosea</taxon>
    </lineage>
</organism>
<dbReference type="Proteomes" id="UP001254257">
    <property type="component" value="Unassembled WGS sequence"/>
</dbReference>
<gene>
    <name evidence="2" type="ORF">RKE40_06780</name>
</gene>
<dbReference type="EMBL" id="JAWDID010000007">
    <property type="protein sequence ID" value="MDU0339576.1"/>
    <property type="molecule type" value="Genomic_DNA"/>
</dbReference>
<evidence type="ECO:0000256" key="1">
    <source>
        <dbReference type="SAM" id="SignalP"/>
    </source>
</evidence>
<feature type="chain" id="PRO_5046707792" evidence="1">
    <location>
        <begin position="21"/>
        <end position="127"/>
    </location>
</feature>
<keyword evidence="1" id="KW-0732">Signal</keyword>